<keyword evidence="4 6" id="KW-0456">Lyase</keyword>
<dbReference type="NCBIfam" id="NF006600">
    <property type="entry name" value="PRK09140.1"/>
    <property type="match status" value="1"/>
</dbReference>
<evidence type="ECO:0000313" key="7">
    <source>
        <dbReference type="Proteomes" id="UP000038011"/>
    </source>
</evidence>
<dbReference type="EC" id="4.1.2.21" evidence="6"/>
<evidence type="ECO:0000256" key="4">
    <source>
        <dbReference type="ARBA" id="ARBA00023239"/>
    </source>
</evidence>
<dbReference type="Pfam" id="PF01081">
    <property type="entry name" value="Aldolase"/>
    <property type="match status" value="1"/>
</dbReference>
<gene>
    <name evidence="6" type="ORF">SU32_06000</name>
</gene>
<proteinExistence type="inferred from homology"/>
<dbReference type="CDD" id="cd00452">
    <property type="entry name" value="KDPG_aldolase"/>
    <property type="match status" value="1"/>
</dbReference>
<comment type="subunit">
    <text evidence="3">Homotrimer.</text>
</comment>
<dbReference type="InterPro" id="IPR013785">
    <property type="entry name" value="Aldolase_TIM"/>
</dbReference>
<protein>
    <submittedName>
        <fullName evidence="6">2-dehydro-3-deoxy-6-phosphogalactonate aldolase</fullName>
        <ecNumber evidence="6">4.1.2.21</ecNumber>
    </submittedName>
</protein>
<keyword evidence="7" id="KW-1185">Reference proteome</keyword>
<dbReference type="PANTHER" id="PTHR30246:SF1">
    <property type="entry name" value="2-DEHYDRO-3-DEOXY-6-PHOSPHOGALACTONATE ALDOLASE-RELATED"/>
    <property type="match status" value="1"/>
</dbReference>
<evidence type="ECO:0000256" key="1">
    <source>
        <dbReference type="ARBA" id="ARBA00004761"/>
    </source>
</evidence>
<dbReference type="AlphaFoldDB" id="A0A0N0VLS6"/>
<reference evidence="6 7" key="1">
    <citation type="submission" date="2015-01" db="EMBL/GenBank/DDBJ databases">
        <title>Ahrensia donghaiensis sp. nov., a novel dimethylsulphoniopropionate-cleavage bacterium isolated from seawater and emended descriptions of the genus Ahrensia and Ahrensia kielensis.</title>
        <authorList>
            <person name="Liu J."/>
        </authorList>
    </citation>
    <scope>NUCLEOTIDE SEQUENCE [LARGE SCALE GENOMIC DNA]</scope>
    <source>
        <strain evidence="6 7">LZD062</strain>
    </source>
</reference>
<comment type="similarity">
    <text evidence="2">Belongs to the KHG/KDPG aldolase family.</text>
</comment>
<organism evidence="6 7">
    <name type="scientific">Ahrensia marina</name>
    <dbReference type="NCBI Taxonomy" id="1514904"/>
    <lineage>
        <taxon>Bacteria</taxon>
        <taxon>Pseudomonadati</taxon>
        <taxon>Pseudomonadota</taxon>
        <taxon>Alphaproteobacteria</taxon>
        <taxon>Hyphomicrobiales</taxon>
        <taxon>Ahrensiaceae</taxon>
        <taxon>Ahrensia</taxon>
    </lineage>
</organism>
<sequence length="212" mass="22038">MTTNVTAKWPTMERGLVAILRGVKPDEIEPIAVALIEAGFGSLEIPLNSPDPFKSIEKVAAKHGDKCLIGAGTVLTAENVDQLADAGGKLMVSPNIDEAVMERCAHHKMVTMPGVFTPTEAFKAIKLGASGLKFFPASVIGADGIKAMMAVLPKGITVGAVGGVSDVDFADYGENGISVFGLGSSIYKPGLSADEISERAIKTVAAYDEVFG</sequence>
<dbReference type="PANTHER" id="PTHR30246">
    <property type="entry name" value="2-KETO-3-DEOXY-6-PHOSPHOGLUCONATE ALDOLASE"/>
    <property type="match status" value="1"/>
</dbReference>
<dbReference type="OrthoDB" id="7204076at2"/>
<dbReference type="PATRIC" id="fig|1514904.3.peg.3224"/>
<dbReference type="Gene3D" id="3.20.20.70">
    <property type="entry name" value="Aldolase class I"/>
    <property type="match status" value="1"/>
</dbReference>
<evidence type="ECO:0000313" key="6">
    <source>
        <dbReference type="EMBL" id="KPB01914.1"/>
    </source>
</evidence>
<evidence type="ECO:0000256" key="3">
    <source>
        <dbReference type="ARBA" id="ARBA00011233"/>
    </source>
</evidence>
<dbReference type="InterPro" id="IPR000887">
    <property type="entry name" value="Aldlse_KDPG_KHG"/>
</dbReference>
<evidence type="ECO:0000256" key="2">
    <source>
        <dbReference type="ARBA" id="ARBA00006906"/>
    </source>
</evidence>
<dbReference type="InterPro" id="IPR031338">
    <property type="entry name" value="KDPG/KHG_AS_2"/>
</dbReference>
<dbReference type="EMBL" id="JXMU01000007">
    <property type="protein sequence ID" value="KPB01914.1"/>
    <property type="molecule type" value="Genomic_DNA"/>
</dbReference>
<accession>A0A0N0VLS6</accession>
<dbReference type="GO" id="GO:0008674">
    <property type="term" value="F:2-dehydro-3-deoxy-6-phosphogalactonate aldolase activity"/>
    <property type="evidence" value="ECO:0007669"/>
    <property type="project" value="UniProtKB-EC"/>
</dbReference>
<dbReference type="STRING" id="1514904.SU32_06000"/>
<dbReference type="RefSeq" id="WP_053998441.1">
    <property type="nucleotide sequence ID" value="NZ_JXMU01000007.1"/>
</dbReference>
<evidence type="ECO:0000256" key="5">
    <source>
        <dbReference type="ARBA" id="ARBA00023277"/>
    </source>
</evidence>
<dbReference type="SUPFAM" id="SSF51569">
    <property type="entry name" value="Aldolase"/>
    <property type="match status" value="1"/>
</dbReference>
<comment type="pathway">
    <text evidence="1">Carbohydrate acid metabolism.</text>
</comment>
<dbReference type="PROSITE" id="PS00160">
    <property type="entry name" value="ALDOLASE_KDPG_KHG_2"/>
    <property type="match status" value="1"/>
</dbReference>
<comment type="caution">
    <text evidence="6">The sequence shown here is derived from an EMBL/GenBank/DDBJ whole genome shotgun (WGS) entry which is preliminary data.</text>
</comment>
<dbReference type="Proteomes" id="UP000038011">
    <property type="component" value="Unassembled WGS sequence"/>
</dbReference>
<name>A0A0N0VLS6_9HYPH</name>
<keyword evidence="5" id="KW-0119">Carbohydrate metabolism</keyword>